<keyword evidence="6 8" id="KW-0711">Selenium</keyword>
<dbReference type="NCBIfam" id="TIGR00474">
    <property type="entry name" value="selA"/>
    <property type="match status" value="1"/>
</dbReference>
<dbReference type="InterPro" id="IPR004534">
    <property type="entry name" value="SelA_trans"/>
</dbReference>
<keyword evidence="3 8" id="KW-0808">Transferase</keyword>
<keyword evidence="2 8" id="KW-0963">Cytoplasm</keyword>
<dbReference type="HAMAP" id="MF_00423">
    <property type="entry name" value="SelA"/>
    <property type="match status" value="1"/>
</dbReference>
<dbReference type="GO" id="GO:0001717">
    <property type="term" value="P:conversion of seryl-tRNAsec to selenocys-tRNAsec"/>
    <property type="evidence" value="ECO:0007669"/>
    <property type="project" value="UniProtKB-UniRule"/>
</dbReference>
<keyword evidence="4 8" id="KW-0663">Pyridoxal phosphate</keyword>
<comment type="pathway">
    <text evidence="8">Aminoacyl-tRNA biosynthesis; selenocysteinyl-tRNA(Sec) biosynthesis; selenocysteinyl-tRNA(Sec) from L-seryl-tRNA(Sec) (bacterial route): step 1/1.</text>
</comment>
<proteinExistence type="inferred from homology"/>
<evidence type="ECO:0000256" key="1">
    <source>
        <dbReference type="ARBA" id="ARBA00001933"/>
    </source>
</evidence>
<dbReference type="RefSeq" id="WP_169420874.1">
    <property type="nucleotide sequence ID" value="NZ_JABBFX010000002.1"/>
</dbReference>
<dbReference type="Gene3D" id="3.90.1150.180">
    <property type="match status" value="1"/>
</dbReference>
<evidence type="ECO:0000256" key="7">
    <source>
        <dbReference type="ARBA" id="ARBA00044507"/>
    </source>
</evidence>
<dbReference type="PANTHER" id="PTHR32328:SF0">
    <property type="entry name" value="L-SERYL-TRNA(SEC) SELENIUM TRANSFERASE"/>
    <property type="match status" value="1"/>
</dbReference>
<comment type="function">
    <text evidence="8">Converts seryl-tRNA(Sec) to selenocysteinyl-tRNA(Sec) required for selenoprotein biosynthesis.</text>
</comment>
<dbReference type="Gene3D" id="3.40.640.10">
    <property type="entry name" value="Type I PLP-dependent aspartate aminotransferase-like (Major domain)"/>
    <property type="match status" value="1"/>
</dbReference>
<evidence type="ECO:0000256" key="5">
    <source>
        <dbReference type="ARBA" id="ARBA00022917"/>
    </source>
</evidence>
<dbReference type="SUPFAM" id="SSF53383">
    <property type="entry name" value="PLP-dependent transferases"/>
    <property type="match status" value="1"/>
</dbReference>
<feature type="domain" description="L-seryl-tRNA selenium transferase N-terminal" evidence="10">
    <location>
        <begin position="18"/>
        <end position="55"/>
    </location>
</feature>
<feature type="modified residue" description="N6-(pyridoxal phosphate)lysine" evidence="8 9">
    <location>
        <position position="304"/>
    </location>
</feature>
<protein>
    <recommendedName>
        <fullName evidence="8">L-seryl-tRNA(Sec) selenium transferase</fullName>
        <ecNumber evidence="8">2.9.1.1</ecNumber>
    </recommendedName>
    <alternativeName>
        <fullName evidence="8">Selenocysteine synthase</fullName>
        <shortName evidence="8">Sec synthase</shortName>
    </alternativeName>
    <alternativeName>
        <fullName evidence="8">Selenocysteinyl-tRNA(Sec) synthase</fullName>
    </alternativeName>
</protein>
<comment type="cofactor">
    <cofactor evidence="1 8 9">
        <name>pyridoxal 5'-phosphate</name>
        <dbReference type="ChEBI" id="CHEBI:597326"/>
    </cofactor>
</comment>
<dbReference type="Pfam" id="PF03841">
    <property type="entry name" value="SelA"/>
    <property type="match status" value="1"/>
</dbReference>
<dbReference type="UniPathway" id="UPA00906">
    <property type="reaction ID" value="UER00896"/>
</dbReference>
<dbReference type="GO" id="GO:0004125">
    <property type="term" value="F:L-seryl-tRNA(Sec) selenium transferase activity"/>
    <property type="evidence" value="ECO:0007669"/>
    <property type="project" value="UniProtKB-UniRule"/>
</dbReference>
<keyword evidence="5 8" id="KW-0648">Protein biosynthesis</keyword>
<keyword evidence="12" id="KW-1185">Reference proteome</keyword>
<comment type="catalytic activity">
    <reaction evidence="8">
        <text>L-seryl-tRNA(Sec) + selenophosphate + H(+) = L-selenocysteinyl-tRNA(Sec) + phosphate</text>
        <dbReference type="Rhea" id="RHEA:22728"/>
        <dbReference type="Rhea" id="RHEA-COMP:9742"/>
        <dbReference type="Rhea" id="RHEA-COMP:9743"/>
        <dbReference type="ChEBI" id="CHEBI:15378"/>
        <dbReference type="ChEBI" id="CHEBI:16144"/>
        <dbReference type="ChEBI" id="CHEBI:43474"/>
        <dbReference type="ChEBI" id="CHEBI:78533"/>
        <dbReference type="ChEBI" id="CHEBI:78573"/>
        <dbReference type="EC" id="2.9.1.1"/>
    </reaction>
</comment>
<dbReference type="Proteomes" id="UP000541185">
    <property type="component" value="Unassembled WGS sequence"/>
</dbReference>
<name>A0A848HG50_9BURK</name>
<dbReference type="AlphaFoldDB" id="A0A848HG50"/>
<evidence type="ECO:0000256" key="2">
    <source>
        <dbReference type="ARBA" id="ARBA00022490"/>
    </source>
</evidence>
<dbReference type="InterPro" id="IPR015424">
    <property type="entry name" value="PyrdxlP-dep_Trfase"/>
</dbReference>
<evidence type="ECO:0000259" key="10">
    <source>
        <dbReference type="Pfam" id="PF12390"/>
    </source>
</evidence>
<comment type="subcellular location">
    <subcellularLocation>
        <location evidence="8">Cytoplasm</location>
    </subcellularLocation>
</comment>
<dbReference type="Pfam" id="PF12390">
    <property type="entry name" value="Se-cys_synth_N"/>
    <property type="match status" value="1"/>
</dbReference>
<dbReference type="GO" id="GO:0001514">
    <property type="term" value="P:selenocysteine incorporation"/>
    <property type="evidence" value="ECO:0007669"/>
    <property type="project" value="UniProtKB-UniRule"/>
</dbReference>
<reference evidence="11 12" key="1">
    <citation type="submission" date="2020-04" db="EMBL/GenBank/DDBJ databases">
        <title>Ramlibacter sp. G-1-2-2 isolated from soil.</title>
        <authorList>
            <person name="Dahal R.H."/>
        </authorList>
    </citation>
    <scope>NUCLEOTIDE SEQUENCE [LARGE SCALE GENOMIC DNA]</scope>
    <source>
        <strain evidence="11 12">G-1-2-2</strain>
    </source>
</reference>
<dbReference type="EMBL" id="JABBFX010000002">
    <property type="protein sequence ID" value="NML46618.1"/>
    <property type="molecule type" value="Genomic_DNA"/>
</dbReference>
<evidence type="ECO:0000256" key="4">
    <source>
        <dbReference type="ARBA" id="ARBA00022898"/>
    </source>
</evidence>
<dbReference type="InterPro" id="IPR018319">
    <property type="entry name" value="SelA-like"/>
</dbReference>
<dbReference type="PANTHER" id="PTHR32328">
    <property type="entry name" value="L-SERYL-TRNA(SEC) SELENIUM TRANSFERASE"/>
    <property type="match status" value="1"/>
</dbReference>
<evidence type="ECO:0000256" key="6">
    <source>
        <dbReference type="ARBA" id="ARBA00023266"/>
    </source>
</evidence>
<evidence type="ECO:0000256" key="3">
    <source>
        <dbReference type="ARBA" id="ARBA00022679"/>
    </source>
</evidence>
<accession>A0A848HG50</accession>
<dbReference type="InterPro" id="IPR025862">
    <property type="entry name" value="SelA_trans_N_dom"/>
</dbReference>
<dbReference type="GO" id="GO:0005737">
    <property type="term" value="C:cytoplasm"/>
    <property type="evidence" value="ECO:0007669"/>
    <property type="project" value="UniProtKB-SubCell"/>
</dbReference>
<evidence type="ECO:0000256" key="9">
    <source>
        <dbReference type="PIRSR" id="PIRSR618319-50"/>
    </source>
</evidence>
<dbReference type="InterPro" id="IPR015421">
    <property type="entry name" value="PyrdxlP-dep_Trfase_major"/>
</dbReference>
<comment type="caution">
    <text evidence="11">The sequence shown here is derived from an EMBL/GenBank/DDBJ whole genome shotgun (WGS) entry which is preliminary data.</text>
</comment>
<organism evidence="11 12">
    <name type="scientific">Ramlibacter agri</name>
    <dbReference type="NCBI Taxonomy" id="2728837"/>
    <lineage>
        <taxon>Bacteria</taxon>
        <taxon>Pseudomonadati</taxon>
        <taxon>Pseudomonadota</taxon>
        <taxon>Betaproteobacteria</taxon>
        <taxon>Burkholderiales</taxon>
        <taxon>Comamonadaceae</taxon>
        <taxon>Ramlibacter</taxon>
    </lineage>
</organism>
<comment type="similarity">
    <text evidence="7 8">Belongs to the SelA family.</text>
</comment>
<gene>
    <name evidence="8" type="primary">selA</name>
    <name evidence="11" type="ORF">HHL11_22930</name>
</gene>
<evidence type="ECO:0000313" key="12">
    <source>
        <dbReference type="Proteomes" id="UP000541185"/>
    </source>
</evidence>
<evidence type="ECO:0000256" key="8">
    <source>
        <dbReference type="HAMAP-Rule" id="MF_00423"/>
    </source>
</evidence>
<dbReference type="EC" id="2.9.1.1" evidence="8"/>
<sequence>MAAPEESVVHGSKARPQDLPSVDKLLRLPALQDLLGTQGHTFVAREARALLDELRQLAVAGALDREQLLAPTLGAALAARVRQRLAPRLQRVLNLTGTVIHTNLGRAVLPPAALAHVARMMEGPVNLEYDLASGDRGERDTIVEELLCEITGAEAATVVNNNAAAVLLTLAALAGGREAIVSRGELVEIGGAFRMPDVMASAGARMVEVGTTNRTHLADYARAINAHTGLLLKVHTSNYAVQGFTSSVAEAQLAQLAQEHELPLVTDLGSGSLVDMSLWGLPKEPTAQEMLAAGCGVVTFSGDKLLGGPQAGLIVGRRDLVARIRSFPMKRALRLSKLPLAALEATLMLYRQPELLARELPTLRWLARPQAEVEAVARVLLKPLQASVAPRYGVRLAAMQSQIGSGSLPVERLPSAGLAIAPALDGKRGTGTALEALAEALRALPLPVIGRITGDELLLDCRCVDEPAELLAQLRMLKESLA</sequence>
<evidence type="ECO:0000313" key="11">
    <source>
        <dbReference type="EMBL" id="NML46618.1"/>
    </source>
</evidence>